<name>A0ABU7E5B7_9TELE</name>
<dbReference type="Proteomes" id="UP001352852">
    <property type="component" value="Unassembled WGS sequence"/>
</dbReference>
<gene>
    <name evidence="2" type="ORF">CHARACLAT_026918</name>
</gene>
<evidence type="ECO:0000313" key="2">
    <source>
        <dbReference type="EMBL" id="MED6281935.1"/>
    </source>
</evidence>
<evidence type="ECO:0000313" key="3">
    <source>
        <dbReference type="Proteomes" id="UP001352852"/>
    </source>
</evidence>
<reference evidence="2 3" key="1">
    <citation type="submission" date="2021-06" db="EMBL/GenBank/DDBJ databases">
        <authorList>
            <person name="Palmer J.M."/>
        </authorList>
    </citation>
    <scope>NUCLEOTIDE SEQUENCE [LARGE SCALE GENOMIC DNA]</scope>
    <source>
        <strain evidence="2 3">CL_MEX2019</strain>
        <tissue evidence="2">Muscle</tissue>
    </source>
</reference>
<comment type="caution">
    <text evidence="2">The sequence shown here is derived from an EMBL/GenBank/DDBJ whole genome shotgun (WGS) entry which is preliminary data.</text>
</comment>
<protein>
    <submittedName>
        <fullName evidence="2">Uncharacterized protein</fullName>
    </submittedName>
</protein>
<dbReference type="EMBL" id="JAHUTJ010044306">
    <property type="protein sequence ID" value="MED6281935.1"/>
    <property type="molecule type" value="Genomic_DNA"/>
</dbReference>
<feature type="non-terminal residue" evidence="2">
    <location>
        <position position="97"/>
    </location>
</feature>
<organism evidence="2 3">
    <name type="scientific">Characodon lateralis</name>
    <dbReference type="NCBI Taxonomy" id="208331"/>
    <lineage>
        <taxon>Eukaryota</taxon>
        <taxon>Metazoa</taxon>
        <taxon>Chordata</taxon>
        <taxon>Craniata</taxon>
        <taxon>Vertebrata</taxon>
        <taxon>Euteleostomi</taxon>
        <taxon>Actinopterygii</taxon>
        <taxon>Neopterygii</taxon>
        <taxon>Teleostei</taxon>
        <taxon>Neoteleostei</taxon>
        <taxon>Acanthomorphata</taxon>
        <taxon>Ovalentaria</taxon>
        <taxon>Atherinomorphae</taxon>
        <taxon>Cyprinodontiformes</taxon>
        <taxon>Goodeidae</taxon>
        <taxon>Characodon</taxon>
    </lineage>
</organism>
<accession>A0ABU7E5B7</accession>
<sequence length="97" mass="11343">MISSFVPTDLQKPHVSNEEEASAIQQLCNQEKRSSHDQEEAERQWTEEYQMEPDPPPLEEQAKPGPPCIKEKEEDPEPLLIEEWKKKLECPLMVEEK</sequence>
<evidence type="ECO:0000256" key="1">
    <source>
        <dbReference type="SAM" id="MobiDB-lite"/>
    </source>
</evidence>
<feature type="region of interest" description="Disordered" evidence="1">
    <location>
        <begin position="1"/>
        <end position="77"/>
    </location>
</feature>
<proteinExistence type="predicted"/>
<keyword evidence="3" id="KW-1185">Reference proteome</keyword>
<feature type="compositionally biased region" description="Basic and acidic residues" evidence="1">
    <location>
        <begin position="30"/>
        <end position="46"/>
    </location>
</feature>